<dbReference type="EMBL" id="LAZR01035213">
    <property type="protein sequence ID" value="KKL28107.1"/>
    <property type="molecule type" value="Genomic_DNA"/>
</dbReference>
<sequence>NGNDNEVIKNINYFLKFKKKYKKDFPLVQMSFARNKFNYKELNNSCRDTFSFNRNIKDVM</sequence>
<name>A0A0F9CNV4_9ZZZZ</name>
<accession>A0A0F9CNV4</accession>
<feature type="non-terminal residue" evidence="1">
    <location>
        <position position="1"/>
    </location>
</feature>
<dbReference type="AlphaFoldDB" id="A0A0F9CNV4"/>
<comment type="caution">
    <text evidence="1">The sequence shown here is derived from an EMBL/GenBank/DDBJ whole genome shotgun (WGS) entry which is preliminary data.</text>
</comment>
<organism evidence="1">
    <name type="scientific">marine sediment metagenome</name>
    <dbReference type="NCBI Taxonomy" id="412755"/>
    <lineage>
        <taxon>unclassified sequences</taxon>
        <taxon>metagenomes</taxon>
        <taxon>ecological metagenomes</taxon>
    </lineage>
</organism>
<protein>
    <submittedName>
        <fullName evidence="1">Uncharacterized protein</fullName>
    </submittedName>
</protein>
<gene>
    <name evidence="1" type="ORF">LCGC14_2378490</name>
</gene>
<reference evidence="1" key="1">
    <citation type="journal article" date="2015" name="Nature">
        <title>Complex archaea that bridge the gap between prokaryotes and eukaryotes.</title>
        <authorList>
            <person name="Spang A."/>
            <person name="Saw J.H."/>
            <person name="Jorgensen S.L."/>
            <person name="Zaremba-Niedzwiedzka K."/>
            <person name="Martijn J."/>
            <person name="Lind A.E."/>
            <person name="van Eijk R."/>
            <person name="Schleper C."/>
            <person name="Guy L."/>
            <person name="Ettema T.J."/>
        </authorList>
    </citation>
    <scope>NUCLEOTIDE SEQUENCE</scope>
</reference>
<proteinExistence type="predicted"/>
<evidence type="ECO:0000313" key="1">
    <source>
        <dbReference type="EMBL" id="KKL28107.1"/>
    </source>
</evidence>